<sequence>MASKASSQAVASLRHLRGLTKRVHVAAIIRLFPKFAKLLVALLFLINIRSWPLAWHIRIFRPVLLRRFQHAWLRARTRFLSRTAQTQAEDRWLDSICPIAANPQETTITYRSWASPDDSDWNLHMSNSCYPKILDGARLKAAVELFPMFFRAGGWLPLAATHFHFVKEIPMLSSYEVRLTMGAWDHKWMYVIGKFVCKPNGKKKRQLVPPPSQPVEGEATASQIIALGNGDSEAVTSSIQSPSGLTPAINNITGTDTRASLNAVAAQLAGKEADGAVLHTIAVSQICFKIGRITIPPSLVLATNGFTGISGYTTNAPHPQWAEAKKIMSYPAGGSPRKLREFLSGGWKNVPDNERWWEIAMGPDVEQKRLKNMSLIDDLRKGMESVGSI</sequence>
<keyword evidence="2" id="KW-0812">Transmembrane</keyword>
<comment type="caution">
    <text evidence="3">The sequence shown here is derived from an EMBL/GenBank/DDBJ whole genome shotgun (WGS) entry which is preliminary data.</text>
</comment>
<feature type="transmembrane region" description="Helical" evidence="2">
    <location>
        <begin position="38"/>
        <end position="57"/>
    </location>
</feature>
<gene>
    <name evidence="3" type="ORF">CPB83DRAFT_862450</name>
</gene>
<dbReference type="InterPro" id="IPR051490">
    <property type="entry name" value="THEM6_lcsJ_thioesterase"/>
</dbReference>
<protein>
    <submittedName>
        <fullName evidence="3">Uncharacterized protein</fullName>
    </submittedName>
</protein>
<evidence type="ECO:0000256" key="2">
    <source>
        <dbReference type="SAM" id="Phobius"/>
    </source>
</evidence>
<dbReference type="Proteomes" id="UP000807306">
    <property type="component" value="Unassembled WGS sequence"/>
</dbReference>
<comment type="similarity">
    <text evidence="1">Belongs to the lcsJ thioesterase family.</text>
</comment>
<accession>A0A9P6JKC6</accession>
<evidence type="ECO:0000313" key="4">
    <source>
        <dbReference type="Proteomes" id="UP000807306"/>
    </source>
</evidence>
<keyword evidence="2" id="KW-0472">Membrane</keyword>
<dbReference type="AlphaFoldDB" id="A0A9P6JKC6"/>
<dbReference type="PANTHER" id="PTHR12475">
    <property type="match status" value="1"/>
</dbReference>
<dbReference type="EMBL" id="MU157912">
    <property type="protein sequence ID" value="KAF9523669.1"/>
    <property type="molecule type" value="Genomic_DNA"/>
</dbReference>
<dbReference type="SUPFAM" id="SSF54637">
    <property type="entry name" value="Thioesterase/thiol ester dehydrase-isomerase"/>
    <property type="match status" value="1"/>
</dbReference>
<keyword evidence="2" id="KW-1133">Transmembrane helix</keyword>
<dbReference type="OrthoDB" id="265761at2759"/>
<reference evidence="3" key="1">
    <citation type="submission" date="2020-11" db="EMBL/GenBank/DDBJ databases">
        <authorList>
            <consortium name="DOE Joint Genome Institute"/>
            <person name="Ahrendt S."/>
            <person name="Riley R."/>
            <person name="Andreopoulos W."/>
            <person name="Labutti K."/>
            <person name="Pangilinan J."/>
            <person name="Ruiz-Duenas F.J."/>
            <person name="Barrasa J.M."/>
            <person name="Sanchez-Garcia M."/>
            <person name="Camarero S."/>
            <person name="Miyauchi S."/>
            <person name="Serrano A."/>
            <person name="Linde D."/>
            <person name="Babiker R."/>
            <person name="Drula E."/>
            <person name="Ayuso-Fernandez I."/>
            <person name="Pacheco R."/>
            <person name="Padilla G."/>
            <person name="Ferreira P."/>
            <person name="Barriuso J."/>
            <person name="Kellner H."/>
            <person name="Castanera R."/>
            <person name="Alfaro M."/>
            <person name="Ramirez L."/>
            <person name="Pisabarro A.G."/>
            <person name="Kuo A."/>
            <person name="Tritt A."/>
            <person name="Lipzen A."/>
            <person name="He G."/>
            <person name="Yan M."/>
            <person name="Ng V."/>
            <person name="Cullen D."/>
            <person name="Martin F."/>
            <person name="Rosso M.-N."/>
            <person name="Henrissat B."/>
            <person name="Hibbett D."/>
            <person name="Martinez A.T."/>
            <person name="Grigoriev I.V."/>
        </authorList>
    </citation>
    <scope>NUCLEOTIDE SEQUENCE</scope>
    <source>
        <strain evidence="3">CBS 506.95</strain>
    </source>
</reference>
<organism evidence="3 4">
    <name type="scientific">Crepidotus variabilis</name>
    <dbReference type="NCBI Taxonomy" id="179855"/>
    <lineage>
        <taxon>Eukaryota</taxon>
        <taxon>Fungi</taxon>
        <taxon>Dikarya</taxon>
        <taxon>Basidiomycota</taxon>
        <taxon>Agaricomycotina</taxon>
        <taxon>Agaricomycetes</taxon>
        <taxon>Agaricomycetidae</taxon>
        <taxon>Agaricales</taxon>
        <taxon>Agaricineae</taxon>
        <taxon>Crepidotaceae</taxon>
        <taxon>Crepidotus</taxon>
    </lineage>
</organism>
<evidence type="ECO:0000313" key="3">
    <source>
        <dbReference type="EMBL" id="KAF9523669.1"/>
    </source>
</evidence>
<name>A0A9P6JKC6_9AGAR</name>
<dbReference type="Pfam" id="PF13279">
    <property type="entry name" value="4HBT_2"/>
    <property type="match status" value="1"/>
</dbReference>
<dbReference type="InterPro" id="IPR029069">
    <property type="entry name" value="HotDog_dom_sf"/>
</dbReference>
<proteinExistence type="inferred from homology"/>
<keyword evidence="4" id="KW-1185">Reference proteome</keyword>
<evidence type="ECO:0000256" key="1">
    <source>
        <dbReference type="ARBA" id="ARBA00038476"/>
    </source>
</evidence>
<dbReference type="PANTHER" id="PTHR12475:SF4">
    <property type="entry name" value="PROTEIN THEM6"/>
    <property type="match status" value="1"/>
</dbReference>